<feature type="non-terminal residue" evidence="1">
    <location>
        <position position="1"/>
    </location>
</feature>
<proteinExistence type="predicted"/>
<evidence type="ECO:0008006" key="3">
    <source>
        <dbReference type="Google" id="ProtNLM"/>
    </source>
</evidence>
<sequence>FVIHEFILAGRANHYIPCLKVGFIVKVDRFEVTRCSIMYTIIDHPFLIRFISPTIIDEVITGAPEINLQSLLDCLTISNYLTIYKLTFATKKTKTTIKIKDKQTQPQQEIQETIPTDTKAATTSLPAHSSCLIKIAYMPSVNMPMLLSSYEKYINSFKTH</sequence>
<protein>
    <recommendedName>
        <fullName evidence="3">DUF223 domain-containing protein</fullName>
    </recommendedName>
</protein>
<accession>A0ABQ7N5U8</accession>
<reference evidence="1 2" key="1">
    <citation type="submission" date="2021-03" db="EMBL/GenBank/DDBJ databases">
        <authorList>
            <person name="King G.J."/>
            <person name="Bancroft I."/>
            <person name="Baten A."/>
            <person name="Bloomfield J."/>
            <person name="Borpatragohain P."/>
            <person name="He Z."/>
            <person name="Irish N."/>
            <person name="Irwin J."/>
            <person name="Liu K."/>
            <person name="Mauleon R.P."/>
            <person name="Moore J."/>
            <person name="Morris R."/>
            <person name="Ostergaard L."/>
            <person name="Wang B."/>
            <person name="Wells R."/>
        </authorList>
    </citation>
    <scope>NUCLEOTIDE SEQUENCE [LARGE SCALE GENOMIC DNA]</scope>
    <source>
        <strain evidence="1">R-o-18</strain>
        <tissue evidence="1">Leaf</tissue>
    </source>
</reference>
<organism evidence="1 2">
    <name type="scientific">Brassica rapa subsp. trilocularis</name>
    <dbReference type="NCBI Taxonomy" id="1813537"/>
    <lineage>
        <taxon>Eukaryota</taxon>
        <taxon>Viridiplantae</taxon>
        <taxon>Streptophyta</taxon>
        <taxon>Embryophyta</taxon>
        <taxon>Tracheophyta</taxon>
        <taxon>Spermatophyta</taxon>
        <taxon>Magnoliopsida</taxon>
        <taxon>eudicotyledons</taxon>
        <taxon>Gunneridae</taxon>
        <taxon>Pentapetalae</taxon>
        <taxon>rosids</taxon>
        <taxon>malvids</taxon>
        <taxon>Brassicales</taxon>
        <taxon>Brassicaceae</taxon>
        <taxon>Brassiceae</taxon>
        <taxon>Brassica</taxon>
    </lineage>
</organism>
<dbReference type="Proteomes" id="UP000823674">
    <property type="component" value="Chromosome A03"/>
</dbReference>
<gene>
    <name evidence="1" type="primary">A03g505810.1_BraROA</name>
    <name evidence="1" type="ORF">IGI04_012403</name>
</gene>
<evidence type="ECO:0000313" key="2">
    <source>
        <dbReference type="Proteomes" id="UP000823674"/>
    </source>
</evidence>
<name>A0ABQ7N5U8_BRACM</name>
<comment type="caution">
    <text evidence="1">The sequence shown here is derived from an EMBL/GenBank/DDBJ whole genome shotgun (WGS) entry which is preliminary data.</text>
</comment>
<dbReference type="EMBL" id="JADBGQ010000003">
    <property type="protein sequence ID" value="KAG5406284.1"/>
    <property type="molecule type" value="Genomic_DNA"/>
</dbReference>
<keyword evidence="2" id="KW-1185">Reference proteome</keyword>
<evidence type="ECO:0000313" key="1">
    <source>
        <dbReference type="EMBL" id="KAG5406284.1"/>
    </source>
</evidence>